<evidence type="ECO:0000313" key="3">
    <source>
        <dbReference type="Proteomes" id="UP000078148"/>
    </source>
</evidence>
<dbReference type="PANTHER" id="PTHR43415">
    <property type="entry name" value="SPERMIDINE N(1)-ACETYLTRANSFERASE"/>
    <property type="match status" value="1"/>
</dbReference>
<evidence type="ECO:0000313" key="2">
    <source>
        <dbReference type="EMBL" id="ANF96624.1"/>
    </source>
</evidence>
<reference evidence="3" key="1">
    <citation type="submission" date="2015-10" db="EMBL/GenBank/DDBJ databases">
        <title>Genome of Paenibacillus bovis sp. nov.</title>
        <authorList>
            <person name="Wu Z."/>
            <person name="Gao C."/>
            <person name="Liu Z."/>
            <person name="Zheng H."/>
        </authorList>
    </citation>
    <scope>NUCLEOTIDE SEQUENCE [LARGE SCALE GENOMIC DNA]</scope>
    <source>
        <strain evidence="3">BD3526</strain>
    </source>
</reference>
<dbReference type="PROSITE" id="PS51186">
    <property type="entry name" value="GNAT"/>
    <property type="match status" value="1"/>
</dbReference>
<proteinExistence type="predicted"/>
<dbReference type="AlphaFoldDB" id="A0A172ZG46"/>
<dbReference type="InterPro" id="IPR016181">
    <property type="entry name" value="Acyl_CoA_acyltransferase"/>
</dbReference>
<dbReference type="InterPro" id="IPR000182">
    <property type="entry name" value="GNAT_dom"/>
</dbReference>
<name>A0A172ZG46_9BACL</name>
<dbReference type="EMBL" id="CP013023">
    <property type="protein sequence ID" value="ANF96624.1"/>
    <property type="molecule type" value="Genomic_DNA"/>
</dbReference>
<gene>
    <name evidence="2" type="ORF">AR543_11810</name>
</gene>
<keyword evidence="3" id="KW-1185">Reference proteome</keyword>
<sequence>MIIEERAYHIKGLDYSIRSAKPEDATTLSEVRLQIDGETENLDRRRGEAFLEPAEFEQLIRSDSEKDTNLFLVAETANQIVGFSRCEGSPLSRLAHKVEFGVGVLRDYWGHGIGKHLLEQSIAWSDATGIQKMTLNVLETNVNAIELYKKAGFEIEGVLKRDRLLADGNYYNTIVMGRFRV</sequence>
<dbReference type="Proteomes" id="UP000078148">
    <property type="component" value="Chromosome"/>
</dbReference>
<accession>A0A172ZG46</accession>
<protein>
    <submittedName>
        <fullName evidence="2">GNAT family acetyltransferase</fullName>
    </submittedName>
</protein>
<feature type="domain" description="N-acetyltransferase" evidence="1">
    <location>
        <begin position="15"/>
        <end position="181"/>
    </location>
</feature>
<evidence type="ECO:0000259" key="1">
    <source>
        <dbReference type="PROSITE" id="PS51186"/>
    </source>
</evidence>
<keyword evidence="2" id="KW-0808">Transferase</keyword>
<dbReference type="GO" id="GO:0016747">
    <property type="term" value="F:acyltransferase activity, transferring groups other than amino-acyl groups"/>
    <property type="evidence" value="ECO:0007669"/>
    <property type="project" value="InterPro"/>
</dbReference>
<dbReference type="Gene3D" id="3.40.630.30">
    <property type="match status" value="1"/>
</dbReference>
<dbReference type="RefSeq" id="WP_060534641.1">
    <property type="nucleotide sequence ID" value="NZ_CP013023.1"/>
</dbReference>
<reference evidence="2 3" key="2">
    <citation type="journal article" date="2016" name="Int. J. Syst. Evol. Microbiol.">
        <title>Paenibacillus bovis sp. nov., isolated from raw yak (Bos grunniens) milk.</title>
        <authorList>
            <person name="Gao C."/>
            <person name="Han J."/>
            <person name="Liu Z."/>
            <person name="Xu X."/>
            <person name="Hang F."/>
            <person name="Wu Z."/>
        </authorList>
    </citation>
    <scope>NUCLEOTIDE SEQUENCE [LARGE SCALE GENOMIC DNA]</scope>
    <source>
        <strain evidence="2 3">BD3526</strain>
    </source>
</reference>
<dbReference type="PANTHER" id="PTHR43415:SF3">
    <property type="entry name" value="GNAT-FAMILY ACETYLTRANSFERASE"/>
    <property type="match status" value="1"/>
</dbReference>
<dbReference type="KEGG" id="pbv:AR543_11810"/>
<dbReference type="OrthoDB" id="948250at2"/>
<dbReference type="SUPFAM" id="SSF55729">
    <property type="entry name" value="Acyl-CoA N-acyltransferases (Nat)"/>
    <property type="match status" value="1"/>
</dbReference>
<dbReference type="Pfam" id="PF00583">
    <property type="entry name" value="Acetyltransf_1"/>
    <property type="match status" value="1"/>
</dbReference>
<dbReference type="CDD" id="cd04301">
    <property type="entry name" value="NAT_SF"/>
    <property type="match status" value="1"/>
</dbReference>
<dbReference type="STRING" id="1616788.AR543_11810"/>
<organism evidence="2 3">
    <name type="scientific">Paenibacillus bovis</name>
    <dbReference type="NCBI Taxonomy" id="1616788"/>
    <lineage>
        <taxon>Bacteria</taxon>
        <taxon>Bacillati</taxon>
        <taxon>Bacillota</taxon>
        <taxon>Bacilli</taxon>
        <taxon>Bacillales</taxon>
        <taxon>Paenibacillaceae</taxon>
        <taxon>Paenibacillus</taxon>
    </lineage>
</organism>